<dbReference type="EMBL" id="JALNTZ010000003">
    <property type="protein sequence ID" value="KAJ3658283.1"/>
    <property type="molecule type" value="Genomic_DNA"/>
</dbReference>
<proteinExistence type="predicted"/>
<dbReference type="Proteomes" id="UP001168821">
    <property type="component" value="Unassembled WGS sequence"/>
</dbReference>
<evidence type="ECO:0000313" key="2">
    <source>
        <dbReference type="Proteomes" id="UP001168821"/>
    </source>
</evidence>
<organism evidence="1 2">
    <name type="scientific">Zophobas morio</name>
    <dbReference type="NCBI Taxonomy" id="2755281"/>
    <lineage>
        <taxon>Eukaryota</taxon>
        <taxon>Metazoa</taxon>
        <taxon>Ecdysozoa</taxon>
        <taxon>Arthropoda</taxon>
        <taxon>Hexapoda</taxon>
        <taxon>Insecta</taxon>
        <taxon>Pterygota</taxon>
        <taxon>Neoptera</taxon>
        <taxon>Endopterygota</taxon>
        <taxon>Coleoptera</taxon>
        <taxon>Polyphaga</taxon>
        <taxon>Cucujiformia</taxon>
        <taxon>Tenebrionidae</taxon>
        <taxon>Zophobas</taxon>
    </lineage>
</organism>
<reference evidence="1" key="1">
    <citation type="journal article" date="2023" name="G3 (Bethesda)">
        <title>Whole genome assemblies of Zophobas morio and Tenebrio molitor.</title>
        <authorList>
            <person name="Kaur S."/>
            <person name="Stinson S.A."/>
            <person name="diCenzo G.C."/>
        </authorList>
    </citation>
    <scope>NUCLEOTIDE SEQUENCE</scope>
    <source>
        <strain evidence="1">QUZm001</strain>
    </source>
</reference>
<accession>A0AA38MJI1</accession>
<keyword evidence="2" id="KW-1185">Reference proteome</keyword>
<protein>
    <submittedName>
        <fullName evidence="1">Uncharacterized protein</fullName>
    </submittedName>
</protein>
<gene>
    <name evidence="1" type="ORF">Zmor_010032</name>
</gene>
<dbReference type="AlphaFoldDB" id="A0AA38MJI1"/>
<sequence length="113" mass="12609">MTNPRDVDGPEICGWRGRDSQSGINRGVVAAGLRTAERPAAGLGEQLKSLLQWRPLMAFCLFGRWCEKEEDDQTEQLIEVWPVGTVHVCFVGCIHAGVHISENYKLLICLFPL</sequence>
<evidence type="ECO:0000313" key="1">
    <source>
        <dbReference type="EMBL" id="KAJ3658283.1"/>
    </source>
</evidence>
<comment type="caution">
    <text evidence="1">The sequence shown here is derived from an EMBL/GenBank/DDBJ whole genome shotgun (WGS) entry which is preliminary data.</text>
</comment>
<name>A0AA38MJI1_9CUCU</name>